<feature type="compositionally biased region" description="Basic and acidic residues" evidence="1">
    <location>
        <begin position="24"/>
        <end position="34"/>
    </location>
</feature>
<protein>
    <submittedName>
        <fullName evidence="2">Uncharacterized protein</fullName>
    </submittedName>
</protein>
<reference evidence="3" key="2">
    <citation type="submission" date="2011-02" db="EMBL/GenBank/DDBJ databases">
        <title>Whole genome sequencing of Leishmania donovani clinical lines reveals dynamic variation related to drug resistance.</title>
        <authorList>
            <person name="Downing T."/>
            <person name="Imamura H."/>
            <person name="Sanders M."/>
            <person name="Decuypere S."/>
            <person name="Hertz-Fowler C."/>
            <person name="Clark T.G."/>
            <person name="Rijal S."/>
            <person name="Sundar S."/>
            <person name="Quail M.A."/>
            <person name="De Doncker S."/>
            <person name="Maes I."/>
            <person name="Vanaerschot M."/>
            <person name="Stark O."/>
            <person name="Schonian G."/>
            <person name="Dujardin J.C."/>
            <person name="Berriman M."/>
        </authorList>
    </citation>
    <scope>NUCLEOTIDE SEQUENCE [LARGE SCALE GENOMIC DNA]</scope>
    <source>
        <strain evidence="3">BPK282A1</strain>
    </source>
</reference>
<dbReference type="Proteomes" id="UP000008980">
    <property type="component" value="Chromosome 15"/>
</dbReference>
<feature type="compositionally biased region" description="Low complexity" evidence="1">
    <location>
        <begin position="71"/>
        <end position="87"/>
    </location>
</feature>
<accession>E9BC90</accession>
<dbReference type="KEGG" id="ldo:LDBPK_150490"/>
<sequence>MIPTCSNHRPARVCGHTHELLLQKDEAERSHSSEVDDEDTNPLRAEIQAPRKRQHGPTKQEESLEADEARSSATSTRSSTSSPLTTTYHRTRHNRAHRTPPSPCISVKYEGPASSTPKQQTIGHHPIRQLTRRVGPAPVATAAESTATVTRIRPSEQSLGHRELNSAHTLADTIDDSLSAATTAAEHTHTTILRQHLRRERYYHHKLHAESHHLNHVPMRFIGTPVDEAERALE</sequence>
<evidence type="ECO:0000313" key="3">
    <source>
        <dbReference type="Proteomes" id="UP000008980"/>
    </source>
</evidence>
<gene>
    <name evidence="2" type="ORF">LDBPK_150490</name>
</gene>
<proteinExistence type="predicted"/>
<dbReference type="RefSeq" id="XP_003859574.1">
    <property type="nucleotide sequence ID" value="XM_003859526.1"/>
</dbReference>
<dbReference type="EMBL" id="FR799602">
    <property type="protein sequence ID" value="CBZ32866.1"/>
    <property type="molecule type" value="Genomic_DNA"/>
</dbReference>
<name>E9BC90_LEIDO</name>
<reference evidence="2 3" key="1">
    <citation type="journal article" date="2011" name="Genome Res.">
        <title>Whole genome sequencing of multiple Leishmania donovani clinical isolates provides insights into population structure and mechanisms of drug resistance.</title>
        <authorList>
            <person name="Downing T."/>
            <person name="Imamura H."/>
            <person name="Decuypere S."/>
            <person name="Clark T.G."/>
            <person name="Coombs G.H."/>
            <person name="Cotton J.A."/>
            <person name="Hilley J.D."/>
            <person name="de Doncker S."/>
            <person name="Maes I."/>
            <person name="Mottram J.C."/>
            <person name="Quail M.A."/>
            <person name="Rijal S."/>
            <person name="Sanders M."/>
            <person name="Schonian G."/>
            <person name="Stark O."/>
            <person name="Sundar S."/>
            <person name="Vanaerschot M."/>
            <person name="Hertz-Fowler C."/>
            <person name="Dujardin J.C."/>
            <person name="Berriman M."/>
        </authorList>
    </citation>
    <scope>NUCLEOTIDE SEQUENCE [LARGE SCALE GENOMIC DNA]</scope>
    <source>
        <strain evidence="2 3">BPK282A1</strain>
    </source>
</reference>
<feature type="compositionally biased region" description="Polar residues" evidence="1">
    <location>
        <begin position="113"/>
        <end position="122"/>
    </location>
</feature>
<feature type="non-terminal residue" evidence="2">
    <location>
        <position position="234"/>
    </location>
</feature>
<dbReference type="VEuPathDB" id="TriTrypDB:LdBPK_150490.1"/>
<dbReference type="AlphaFoldDB" id="E9BC90"/>
<feature type="region of interest" description="Disordered" evidence="1">
    <location>
        <begin position="24"/>
        <end position="127"/>
    </location>
</feature>
<organism evidence="2 3">
    <name type="scientific">Leishmania donovani</name>
    <dbReference type="NCBI Taxonomy" id="5661"/>
    <lineage>
        <taxon>Eukaryota</taxon>
        <taxon>Discoba</taxon>
        <taxon>Euglenozoa</taxon>
        <taxon>Kinetoplastea</taxon>
        <taxon>Metakinetoplastina</taxon>
        <taxon>Trypanosomatida</taxon>
        <taxon>Trypanosomatidae</taxon>
        <taxon>Leishmaniinae</taxon>
        <taxon>Leishmania</taxon>
    </lineage>
</organism>
<feature type="compositionally biased region" description="Basic residues" evidence="1">
    <location>
        <begin position="89"/>
        <end position="98"/>
    </location>
</feature>
<feature type="compositionally biased region" description="Basic and acidic residues" evidence="1">
    <location>
        <begin position="58"/>
        <end position="70"/>
    </location>
</feature>
<dbReference type="GeneID" id="13392984"/>
<evidence type="ECO:0000313" key="2">
    <source>
        <dbReference type="EMBL" id="CBZ32866.1"/>
    </source>
</evidence>
<evidence type="ECO:0000256" key="1">
    <source>
        <dbReference type="SAM" id="MobiDB-lite"/>
    </source>
</evidence>